<comment type="subcellular location">
    <subcellularLocation>
        <location evidence="1">Cell membrane</location>
        <topology evidence="1">Multi-pass membrane protein</topology>
    </subcellularLocation>
</comment>
<feature type="transmembrane region" description="Helical" evidence="10">
    <location>
        <begin position="6"/>
        <end position="27"/>
    </location>
</feature>
<dbReference type="GO" id="GO:0005886">
    <property type="term" value="C:plasma membrane"/>
    <property type="evidence" value="ECO:0007669"/>
    <property type="project" value="UniProtKB-SubCell"/>
</dbReference>
<evidence type="ECO:0000256" key="10">
    <source>
        <dbReference type="SAM" id="Phobius"/>
    </source>
</evidence>
<evidence type="ECO:0000256" key="9">
    <source>
        <dbReference type="ARBA" id="ARBA00023136"/>
    </source>
</evidence>
<keyword evidence="9 10" id="KW-0472">Membrane</keyword>
<evidence type="ECO:0000256" key="5">
    <source>
        <dbReference type="ARBA" id="ARBA00022670"/>
    </source>
</evidence>
<dbReference type="PIRSF" id="PIRSF016933">
    <property type="entry name" value="PrsW"/>
    <property type="match status" value="1"/>
</dbReference>
<feature type="transmembrane region" description="Helical" evidence="10">
    <location>
        <begin position="39"/>
        <end position="61"/>
    </location>
</feature>
<evidence type="ECO:0000256" key="4">
    <source>
        <dbReference type="ARBA" id="ARBA00022475"/>
    </source>
</evidence>
<protein>
    <recommendedName>
        <fullName evidence="3">Protease PrsW</fullName>
    </recommendedName>
</protein>
<accession>A0A2G9YYP4</accession>
<dbReference type="GO" id="GO:0008233">
    <property type="term" value="F:peptidase activity"/>
    <property type="evidence" value="ECO:0007669"/>
    <property type="project" value="UniProtKB-KW"/>
</dbReference>
<gene>
    <name evidence="11" type="ORF">COX36_02500</name>
</gene>
<feature type="transmembrane region" description="Helical" evidence="10">
    <location>
        <begin position="111"/>
        <end position="134"/>
    </location>
</feature>
<name>A0A2G9YYP4_9BACT</name>
<evidence type="ECO:0000313" key="12">
    <source>
        <dbReference type="Proteomes" id="UP000230273"/>
    </source>
</evidence>
<reference evidence="11 12" key="1">
    <citation type="submission" date="2017-09" db="EMBL/GenBank/DDBJ databases">
        <title>Depth-based differentiation of microbial function through sediment-hosted aquifers and enrichment of novel symbionts in the deep terrestrial subsurface.</title>
        <authorList>
            <person name="Probst A.J."/>
            <person name="Ladd B."/>
            <person name="Jarett J.K."/>
            <person name="Geller-Mcgrath D.E."/>
            <person name="Sieber C.M."/>
            <person name="Emerson J.B."/>
            <person name="Anantharaman K."/>
            <person name="Thomas B.C."/>
            <person name="Malmstrom R."/>
            <person name="Stieglmeier M."/>
            <person name="Klingl A."/>
            <person name="Woyke T."/>
            <person name="Ryan C.M."/>
            <person name="Banfield J.F."/>
        </authorList>
    </citation>
    <scope>NUCLEOTIDE SEQUENCE [LARGE SCALE GENOMIC DNA]</scope>
    <source>
        <strain evidence="11">CG23_combo_of_CG06-09_8_20_14_all_38_19</strain>
    </source>
</reference>
<feature type="transmembrane region" description="Helical" evidence="10">
    <location>
        <begin position="154"/>
        <end position="174"/>
    </location>
</feature>
<dbReference type="GO" id="GO:0006508">
    <property type="term" value="P:proteolysis"/>
    <property type="evidence" value="ECO:0007669"/>
    <property type="project" value="UniProtKB-KW"/>
</dbReference>
<evidence type="ECO:0000256" key="7">
    <source>
        <dbReference type="ARBA" id="ARBA00022801"/>
    </source>
</evidence>
<keyword evidence="4" id="KW-1003">Cell membrane</keyword>
<dbReference type="EMBL" id="PCRP01000041">
    <property type="protein sequence ID" value="PIP23581.1"/>
    <property type="molecule type" value="Genomic_DNA"/>
</dbReference>
<keyword evidence="6 10" id="KW-0812">Transmembrane</keyword>
<keyword evidence="8 10" id="KW-1133">Transmembrane helix</keyword>
<dbReference type="InterPro" id="IPR026898">
    <property type="entry name" value="PrsW"/>
</dbReference>
<dbReference type="InterPro" id="IPR023596">
    <property type="entry name" value="Peptidase_PrsW_arch/bac"/>
</dbReference>
<evidence type="ECO:0000256" key="6">
    <source>
        <dbReference type="ARBA" id="ARBA00022692"/>
    </source>
</evidence>
<keyword evidence="7" id="KW-0378">Hydrolase</keyword>
<feature type="transmembrane region" description="Helical" evidence="10">
    <location>
        <begin position="67"/>
        <end position="90"/>
    </location>
</feature>
<evidence type="ECO:0000256" key="3">
    <source>
        <dbReference type="ARBA" id="ARBA00018997"/>
    </source>
</evidence>
<comment type="caution">
    <text evidence="11">The sequence shown here is derived from an EMBL/GenBank/DDBJ whole genome shotgun (WGS) entry which is preliminary data.</text>
</comment>
<dbReference type="Pfam" id="PF13367">
    <property type="entry name" value="PrsW-protease"/>
    <property type="match status" value="1"/>
</dbReference>
<dbReference type="PANTHER" id="PTHR36844">
    <property type="entry name" value="PROTEASE PRSW"/>
    <property type="match status" value="1"/>
</dbReference>
<evidence type="ECO:0000256" key="2">
    <source>
        <dbReference type="ARBA" id="ARBA00009165"/>
    </source>
</evidence>
<evidence type="ECO:0000256" key="8">
    <source>
        <dbReference type="ARBA" id="ARBA00022989"/>
    </source>
</evidence>
<sequence>MKIKHLSYPILIFYGFTPSIIWLCYYLRKDVHPESNSEVLKVFFYGMLVAIPTALLEIGIFKLSNLLGFSSAFFTFFNVFIGVALVEEVAKYLVVKFEILNNPEFDEPIDAMLYMIIAALGFASVENILILLPFGESFMLKEVISLSGFRFLTATFLHALSSGAIGFFIALSCFENKNRIILVFLGITMATILHGLFNFSIIVNEGRPESAITAIIIILISLAIFVSLGLRKLKKLNSICKIK</sequence>
<dbReference type="PANTHER" id="PTHR36844:SF1">
    <property type="entry name" value="PROTEASE PRSW"/>
    <property type="match status" value="1"/>
</dbReference>
<dbReference type="AlphaFoldDB" id="A0A2G9YYP4"/>
<keyword evidence="5" id="KW-0645">Protease</keyword>
<comment type="similarity">
    <text evidence="2">Belongs to the protease PrsW family.</text>
</comment>
<proteinExistence type="inferred from homology"/>
<feature type="transmembrane region" description="Helical" evidence="10">
    <location>
        <begin position="210"/>
        <end position="230"/>
    </location>
</feature>
<dbReference type="Proteomes" id="UP000230273">
    <property type="component" value="Unassembled WGS sequence"/>
</dbReference>
<evidence type="ECO:0000313" key="11">
    <source>
        <dbReference type="EMBL" id="PIP23581.1"/>
    </source>
</evidence>
<organism evidence="11 12">
    <name type="scientific">Candidatus Nealsonbacteria bacterium CG23_combo_of_CG06-09_8_20_14_all_38_19</name>
    <dbReference type="NCBI Taxonomy" id="1974721"/>
    <lineage>
        <taxon>Bacteria</taxon>
        <taxon>Candidatus Nealsoniibacteriota</taxon>
    </lineage>
</organism>
<feature type="transmembrane region" description="Helical" evidence="10">
    <location>
        <begin position="181"/>
        <end position="204"/>
    </location>
</feature>
<evidence type="ECO:0000256" key="1">
    <source>
        <dbReference type="ARBA" id="ARBA00004651"/>
    </source>
</evidence>